<organism evidence="6 7">
    <name type="scientific">Paraconexibacter algicola</name>
    <dbReference type="NCBI Taxonomy" id="2133960"/>
    <lineage>
        <taxon>Bacteria</taxon>
        <taxon>Bacillati</taxon>
        <taxon>Actinomycetota</taxon>
        <taxon>Thermoleophilia</taxon>
        <taxon>Solirubrobacterales</taxon>
        <taxon>Paraconexibacteraceae</taxon>
        <taxon>Paraconexibacter</taxon>
    </lineage>
</organism>
<accession>A0A2T4UE06</accession>
<dbReference type="InterPro" id="IPR006433">
    <property type="entry name" value="Prohead_protease"/>
</dbReference>
<dbReference type="NCBIfam" id="TIGR01543">
    <property type="entry name" value="proheadase_HK97"/>
    <property type="match status" value="1"/>
</dbReference>
<name>A0A2T4UE06_9ACTN</name>
<keyword evidence="7" id="KW-1185">Reference proteome</keyword>
<dbReference type="RefSeq" id="WP_107570787.1">
    <property type="nucleotide sequence ID" value="NZ_PYYB01000003.1"/>
</dbReference>
<keyword evidence="1" id="KW-1188">Viral release from host cell</keyword>
<keyword evidence="2 6" id="KW-0645">Protease</keyword>
<dbReference type="Pfam" id="PF04586">
    <property type="entry name" value="Peptidase_S78"/>
    <property type="match status" value="1"/>
</dbReference>
<protein>
    <submittedName>
        <fullName evidence="6">HK97 family phage prohead protease</fullName>
    </submittedName>
</protein>
<dbReference type="SUPFAM" id="SSF50789">
    <property type="entry name" value="Herpes virus serine proteinase, assemblin"/>
    <property type="match status" value="1"/>
</dbReference>
<gene>
    <name evidence="6" type="ORF">C7Y72_19130</name>
</gene>
<dbReference type="OrthoDB" id="8444243at2"/>
<comment type="caution">
    <text evidence="6">The sequence shown here is derived from an EMBL/GenBank/DDBJ whole genome shotgun (WGS) entry which is preliminary data.</text>
</comment>
<dbReference type="InterPro" id="IPR054613">
    <property type="entry name" value="Peptidase_S78_dom"/>
</dbReference>
<feature type="domain" description="Prohead serine protease" evidence="5">
    <location>
        <begin position="17"/>
        <end position="156"/>
    </location>
</feature>
<evidence type="ECO:0000256" key="1">
    <source>
        <dbReference type="ARBA" id="ARBA00022612"/>
    </source>
</evidence>
<evidence type="ECO:0000313" key="7">
    <source>
        <dbReference type="Proteomes" id="UP000240739"/>
    </source>
</evidence>
<evidence type="ECO:0000313" key="6">
    <source>
        <dbReference type="EMBL" id="PTL55744.1"/>
    </source>
</evidence>
<dbReference type="AlphaFoldDB" id="A0A2T4UE06"/>
<proteinExistence type="predicted"/>
<keyword evidence="3" id="KW-0378">Hydrolase</keyword>
<sequence length="293" mass="31254">MSSTAKRTNEIKSFGMKVTATEEDGTFEGYAAVFGNVDRGNDIIEPGAFTKTLQENPEVPILWSHDHTLPPIGVSTSMKQDEHGLHVTGRLFLEGARAREVHAAMKGGGLKGLSIGYRTIQRSFEKGVRHLKELKLSEFSPVVFPMNELAGVDAVKSYGLWGAAESGVGELLEMIACGTRFMVCEVSEGDAADASRMQGILGSLSKLLASEIAQVAAGEGQPESDQADAVSVAYDEMMSAPVRDAIKSLEALLEPPADREVTEGDDGAARIAGEPDVASTLQAFRDRVLRDAA</sequence>
<feature type="region of interest" description="Disordered" evidence="4">
    <location>
        <begin position="254"/>
        <end position="273"/>
    </location>
</feature>
<evidence type="ECO:0000256" key="2">
    <source>
        <dbReference type="ARBA" id="ARBA00022670"/>
    </source>
</evidence>
<reference evidence="6 7" key="1">
    <citation type="submission" date="2018-03" db="EMBL/GenBank/DDBJ databases">
        <title>Aquarubrobacter algicola gen. nov., sp. nov., a novel actinobacterium isolated from shallow eutrophic lake during the end of cyanobacterial harmful algal blooms.</title>
        <authorList>
            <person name="Chun S.J."/>
        </authorList>
    </citation>
    <scope>NUCLEOTIDE SEQUENCE [LARGE SCALE GENOMIC DNA]</scope>
    <source>
        <strain evidence="6 7">Seoho-28</strain>
    </source>
</reference>
<dbReference type="EMBL" id="PYYB01000003">
    <property type="protein sequence ID" value="PTL55744.1"/>
    <property type="molecule type" value="Genomic_DNA"/>
</dbReference>
<evidence type="ECO:0000256" key="4">
    <source>
        <dbReference type="SAM" id="MobiDB-lite"/>
    </source>
</evidence>
<dbReference type="GO" id="GO:0008233">
    <property type="term" value="F:peptidase activity"/>
    <property type="evidence" value="ECO:0007669"/>
    <property type="project" value="UniProtKB-KW"/>
</dbReference>
<evidence type="ECO:0000259" key="5">
    <source>
        <dbReference type="Pfam" id="PF04586"/>
    </source>
</evidence>
<dbReference type="Proteomes" id="UP000240739">
    <property type="component" value="Unassembled WGS sequence"/>
</dbReference>
<dbReference type="GO" id="GO:0006508">
    <property type="term" value="P:proteolysis"/>
    <property type="evidence" value="ECO:0007669"/>
    <property type="project" value="UniProtKB-KW"/>
</dbReference>
<evidence type="ECO:0000256" key="3">
    <source>
        <dbReference type="ARBA" id="ARBA00022801"/>
    </source>
</evidence>